<dbReference type="PROSITE" id="PS51050">
    <property type="entry name" value="ZF_CW"/>
    <property type="match status" value="1"/>
</dbReference>
<dbReference type="EMBL" id="JAUIZM010000008">
    <property type="protein sequence ID" value="KAK1370510.1"/>
    <property type="molecule type" value="Genomic_DNA"/>
</dbReference>
<reference evidence="6" key="1">
    <citation type="submission" date="2023-02" db="EMBL/GenBank/DDBJ databases">
        <title>Genome of toxic invasive species Heracleum sosnowskyi carries increased number of genes despite the absence of recent whole-genome duplications.</title>
        <authorList>
            <person name="Schelkunov M."/>
            <person name="Shtratnikova V."/>
            <person name="Makarenko M."/>
            <person name="Klepikova A."/>
            <person name="Omelchenko D."/>
            <person name="Novikova G."/>
            <person name="Obukhova E."/>
            <person name="Bogdanov V."/>
            <person name="Penin A."/>
            <person name="Logacheva M."/>
        </authorList>
    </citation>
    <scope>NUCLEOTIDE SEQUENCE</scope>
    <source>
        <strain evidence="6">Hsosn_3</strain>
        <tissue evidence="6">Leaf</tissue>
    </source>
</reference>
<dbReference type="Proteomes" id="UP001237642">
    <property type="component" value="Unassembled WGS sequence"/>
</dbReference>
<dbReference type="Pfam" id="PF00176">
    <property type="entry name" value="SNF2-rel_dom"/>
    <property type="match status" value="1"/>
</dbReference>
<dbReference type="InterPro" id="IPR000330">
    <property type="entry name" value="SNF2_N"/>
</dbReference>
<reference evidence="6" key="2">
    <citation type="submission" date="2023-05" db="EMBL/GenBank/DDBJ databases">
        <authorList>
            <person name="Schelkunov M.I."/>
        </authorList>
    </citation>
    <scope>NUCLEOTIDE SEQUENCE</scope>
    <source>
        <strain evidence="6">Hsosn_3</strain>
        <tissue evidence="6">Leaf</tissue>
    </source>
</reference>
<gene>
    <name evidence="6" type="ORF">POM88_036602</name>
</gene>
<keyword evidence="2" id="KW-0863">Zinc-finger</keyword>
<evidence type="ECO:0000256" key="1">
    <source>
        <dbReference type="ARBA" id="ARBA00022723"/>
    </source>
</evidence>
<dbReference type="InterPro" id="IPR036047">
    <property type="entry name" value="F-box-like_dom_sf"/>
</dbReference>
<evidence type="ECO:0000256" key="4">
    <source>
        <dbReference type="SAM" id="MobiDB-lite"/>
    </source>
</evidence>
<dbReference type="SUPFAM" id="SSF52540">
    <property type="entry name" value="P-loop containing nucleoside triphosphate hydrolases"/>
    <property type="match status" value="1"/>
</dbReference>
<dbReference type="GO" id="GO:0008270">
    <property type="term" value="F:zinc ion binding"/>
    <property type="evidence" value="ECO:0007669"/>
    <property type="project" value="UniProtKB-KW"/>
</dbReference>
<keyword evidence="1" id="KW-0479">Metal-binding</keyword>
<dbReference type="GO" id="GO:0005524">
    <property type="term" value="F:ATP binding"/>
    <property type="evidence" value="ECO:0007669"/>
    <property type="project" value="InterPro"/>
</dbReference>
<sequence>MKNLFELHDIFMSLPSVSMKGDINLSRVYPADDTYESGIWDVSDDVLINIFATLGPIELLRVSATCRHLRSLAASIMPCMKLKLFPHQHAAIEWMMQREKDPKVLPHPLYLDLVTEDGFAFYVNMVSGEIVTNRKPVVRDFRGGMFCDEPGLGKTITSLSLILKAQGTMALPPDGAEVIWCTHNGKLGCGYYEVSTENLTSGQAVPTTRVVGQTPRRGQFYIDDSLENLAHSAKRTRVLGSANAISASAKLYPHEDAGSPQAASFAPTACVANCTSYQSRSKKNLLDAFEEESDSSTGTARRSSRKRRRPSNGPFFSSLEKDSSKGVSSYSRKRHNKITKSELDTWIQCDACRKWRKVADDAAKTTTAWFCSMNSDTFHQSCIVPEEPWDYRHKITYLPGFHTRGKSGGEEKNISFFITVLREHSALINSATKKALTWLAKLSPNKLLEMETVGLLQPVMQPQAAHRGNIHQFHRVFKAFGLEKKEKKGTTKWYYPRTISNMDFDVAALKVALCEPWDSLRLLLGSRHV</sequence>
<feature type="region of interest" description="Disordered" evidence="4">
    <location>
        <begin position="287"/>
        <end position="334"/>
    </location>
</feature>
<evidence type="ECO:0000259" key="5">
    <source>
        <dbReference type="PROSITE" id="PS51050"/>
    </source>
</evidence>
<dbReference type="PANTHER" id="PTHR45865">
    <property type="entry name" value="E3 UBIQUITIN-PROTEIN LIGASE SHPRH FAMILY MEMBER"/>
    <property type="match status" value="1"/>
</dbReference>
<dbReference type="GO" id="GO:0000209">
    <property type="term" value="P:protein polyubiquitination"/>
    <property type="evidence" value="ECO:0007669"/>
    <property type="project" value="TreeGrafter"/>
</dbReference>
<dbReference type="Pfam" id="PF07496">
    <property type="entry name" value="zf-CW"/>
    <property type="match status" value="1"/>
</dbReference>
<keyword evidence="3" id="KW-0862">Zinc</keyword>
<evidence type="ECO:0000256" key="2">
    <source>
        <dbReference type="ARBA" id="ARBA00022771"/>
    </source>
</evidence>
<feature type="domain" description="CW-type" evidence="5">
    <location>
        <begin position="340"/>
        <end position="390"/>
    </location>
</feature>
<dbReference type="Pfam" id="PF12937">
    <property type="entry name" value="F-box-like"/>
    <property type="match status" value="1"/>
</dbReference>
<dbReference type="GO" id="GO:0006974">
    <property type="term" value="P:DNA damage response"/>
    <property type="evidence" value="ECO:0007669"/>
    <property type="project" value="TreeGrafter"/>
</dbReference>
<dbReference type="SMART" id="SM00256">
    <property type="entry name" value="FBOX"/>
    <property type="match status" value="1"/>
</dbReference>
<dbReference type="CDD" id="cd09917">
    <property type="entry name" value="F-box_SF"/>
    <property type="match status" value="1"/>
</dbReference>
<evidence type="ECO:0000256" key="3">
    <source>
        <dbReference type="ARBA" id="ARBA00022833"/>
    </source>
</evidence>
<accession>A0AAD8HQY8</accession>
<dbReference type="SUPFAM" id="SSF81383">
    <property type="entry name" value="F-box domain"/>
    <property type="match status" value="1"/>
</dbReference>
<keyword evidence="7" id="KW-1185">Reference proteome</keyword>
<dbReference type="AlphaFoldDB" id="A0AAD8HQY8"/>
<organism evidence="6 7">
    <name type="scientific">Heracleum sosnowskyi</name>
    <dbReference type="NCBI Taxonomy" id="360622"/>
    <lineage>
        <taxon>Eukaryota</taxon>
        <taxon>Viridiplantae</taxon>
        <taxon>Streptophyta</taxon>
        <taxon>Embryophyta</taxon>
        <taxon>Tracheophyta</taxon>
        <taxon>Spermatophyta</taxon>
        <taxon>Magnoliopsida</taxon>
        <taxon>eudicotyledons</taxon>
        <taxon>Gunneridae</taxon>
        <taxon>Pentapetalae</taxon>
        <taxon>asterids</taxon>
        <taxon>campanulids</taxon>
        <taxon>Apiales</taxon>
        <taxon>Apiaceae</taxon>
        <taxon>Apioideae</taxon>
        <taxon>apioid superclade</taxon>
        <taxon>Tordylieae</taxon>
        <taxon>Tordyliinae</taxon>
        <taxon>Heracleum</taxon>
    </lineage>
</organism>
<protein>
    <submittedName>
        <fullName evidence="6">Chromatin remodeling complex subunit</fullName>
    </submittedName>
</protein>
<dbReference type="PANTHER" id="PTHR45865:SF1">
    <property type="entry name" value="E3 UBIQUITIN-PROTEIN LIGASE SHPRH"/>
    <property type="match status" value="1"/>
</dbReference>
<comment type="caution">
    <text evidence="6">The sequence shown here is derived from an EMBL/GenBank/DDBJ whole genome shotgun (WGS) entry which is preliminary data.</text>
</comment>
<dbReference type="Gene3D" id="3.30.40.100">
    <property type="match status" value="1"/>
</dbReference>
<name>A0AAD8HQY8_9APIA</name>
<dbReference type="InterPro" id="IPR027417">
    <property type="entry name" value="P-loop_NTPase"/>
</dbReference>
<dbReference type="GO" id="GO:0005634">
    <property type="term" value="C:nucleus"/>
    <property type="evidence" value="ECO:0007669"/>
    <property type="project" value="TreeGrafter"/>
</dbReference>
<dbReference type="GO" id="GO:0061630">
    <property type="term" value="F:ubiquitin protein ligase activity"/>
    <property type="evidence" value="ECO:0007669"/>
    <property type="project" value="TreeGrafter"/>
</dbReference>
<dbReference type="InterPro" id="IPR001810">
    <property type="entry name" value="F-box_dom"/>
</dbReference>
<evidence type="ECO:0000313" key="7">
    <source>
        <dbReference type="Proteomes" id="UP001237642"/>
    </source>
</evidence>
<dbReference type="InterPro" id="IPR052583">
    <property type="entry name" value="ATP-helicase/E3_Ub-Ligase"/>
</dbReference>
<evidence type="ECO:0000313" key="6">
    <source>
        <dbReference type="EMBL" id="KAK1370510.1"/>
    </source>
</evidence>
<dbReference type="InterPro" id="IPR011124">
    <property type="entry name" value="Znf_CW"/>
</dbReference>
<proteinExistence type="predicted"/>